<protein>
    <submittedName>
        <fullName evidence="3">Transcription initiation factor IIB family protein</fullName>
    </submittedName>
</protein>
<dbReference type="GO" id="GO:0070897">
    <property type="term" value="P:transcription preinitiation complex assembly"/>
    <property type="evidence" value="ECO:0007669"/>
    <property type="project" value="InterPro"/>
</dbReference>
<dbReference type="InParanoid" id="A0A7L9FEV2"/>
<evidence type="ECO:0000313" key="4">
    <source>
        <dbReference type="Proteomes" id="UP000594121"/>
    </source>
</evidence>
<dbReference type="PRINTS" id="PR00685">
    <property type="entry name" value="TIFACTORIIB"/>
</dbReference>
<dbReference type="AlphaFoldDB" id="A0A7L9FEV2"/>
<accession>A0A7L9FEV2</accession>
<dbReference type="GO" id="GO:0097550">
    <property type="term" value="C:transcription preinitiation complex"/>
    <property type="evidence" value="ECO:0007669"/>
    <property type="project" value="TreeGrafter"/>
</dbReference>
<gene>
    <name evidence="3" type="ORF">IG193_05675</name>
</gene>
<evidence type="ECO:0000256" key="1">
    <source>
        <dbReference type="ARBA" id="ARBA00023015"/>
    </source>
</evidence>
<reference evidence="3 4" key="1">
    <citation type="submission" date="2020-10" db="EMBL/GenBank/DDBJ databases">
        <title>Thermofilum lucidum 3507LT sp. nov. a novel member of Thermofilaceae family isolated from Chile hot spring, and proposal of description order Thermofilales.</title>
        <authorList>
            <person name="Zayulina K.S."/>
            <person name="Elcheninov A.G."/>
            <person name="Toshchakov S.V."/>
            <person name="Kublanov I.V."/>
        </authorList>
    </citation>
    <scope>NUCLEOTIDE SEQUENCE [LARGE SCALE GENOMIC DNA]</scope>
    <source>
        <strain evidence="3 4">3507LT</strain>
    </source>
</reference>
<dbReference type="GO" id="GO:0003743">
    <property type="term" value="F:translation initiation factor activity"/>
    <property type="evidence" value="ECO:0007669"/>
    <property type="project" value="UniProtKB-KW"/>
</dbReference>
<dbReference type="InterPro" id="IPR000812">
    <property type="entry name" value="TFIIB"/>
</dbReference>
<dbReference type="SUPFAM" id="SSF47954">
    <property type="entry name" value="Cyclin-like"/>
    <property type="match status" value="2"/>
</dbReference>
<keyword evidence="1" id="KW-0805">Transcription regulation</keyword>
<dbReference type="Gene3D" id="1.10.472.10">
    <property type="entry name" value="Cyclin-like"/>
    <property type="match status" value="1"/>
</dbReference>
<dbReference type="CDD" id="cd00043">
    <property type="entry name" value="CYCLIN_SF"/>
    <property type="match status" value="1"/>
</dbReference>
<evidence type="ECO:0000313" key="3">
    <source>
        <dbReference type="EMBL" id="QOJ78259.1"/>
    </source>
</evidence>
<keyword evidence="3" id="KW-0396">Initiation factor</keyword>
<dbReference type="EMBL" id="CP062310">
    <property type="protein sequence ID" value="QOJ78259.1"/>
    <property type="molecule type" value="Genomic_DNA"/>
</dbReference>
<dbReference type="KEGG" id="thel:IG193_05675"/>
<keyword evidence="3" id="KW-0648">Protein biosynthesis</keyword>
<proteinExistence type="predicted"/>
<dbReference type="Proteomes" id="UP000594121">
    <property type="component" value="Chromosome"/>
</dbReference>
<keyword evidence="4" id="KW-1185">Reference proteome</keyword>
<evidence type="ECO:0000256" key="2">
    <source>
        <dbReference type="ARBA" id="ARBA00023163"/>
    </source>
</evidence>
<dbReference type="RefSeq" id="WP_192818231.1">
    <property type="nucleotide sequence ID" value="NZ_CP062310.1"/>
</dbReference>
<dbReference type="Gene3D" id="1.10.472.170">
    <property type="match status" value="1"/>
</dbReference>
<sequence length="290" mass="32793">MSEGKCPNCGSTVPPMLNIETGEYFCPVCGYVYGPIAEPLKPRSQEEYRKKIHSERMPKNPDTTPKLVIRKHLAGSRKLLQESSKTGKYETYLLQVQREFNIPGYVIAEVKSEFEKIRKAGGLKGRSHRLVIATLLFHVSKRYPNVNFTREQLEKIAGVGIRQVYRTYRVLVKEGYIEATNTGVVRKPSQYLPSILSRLKLEIQGRIGERDHLFSSMPEHLLVKSADAFASLLQGTRPIGVAGATVYLFTKLLGYRLNQDFVAKVAGVSPLTIRRILKQITRETDLTIEI</sequence>
<dbReference type="PANTHER" id="PTHR11618:SF13">
    <property type="entry name" value="TRANSCRIPTION INITIATION FACTOR IIB"/>
    <property type="match status" value="1"/>
</dbReference>
<dbReference type="GeneID" id="59149365"/>
<name>A0A7L9FEV2_9CREN</name>
<organism evidence="3 4">
    <name type="scientific">Infirmifilum lucidum</name>
    <dbReference type="NCBI Taxonomy" id="2776706"/>
    <lineage>
        <taxon>Archaea</taxon>
        <taxon>Thermoproteota</taxon>
        <taxon>Thermoprotei</taxon>
        <taxon>Thermofilales</taxon>
        <taxon>Thermofilaceae</taxon>
        <taxon>Infirmifilum</taxon>
    </lineage>
</organism>
<dbReference type="InterPro" id="IPR036915">
    <property type="entry name" value="Cyclin-like_sf"/>
</dbReference>
<keyword evidence="2" id="KW-0804">Transcription</keyword>
<dbReference type="PANTHER" id="PTHR11618">
    <property type="entry name" value="TRANSCRIPTION INITIATION FACTOR IIB-RELATED"/>
    <property type="match status" value="1"/>
</dbReference>